<organism evidence="12 13">
    <name type="scientific">Pseudolycoriella hygida</name>
    <dbReference type="NCBI Taxonomy" id="35572"/>
    <lineage>
        <taxon>Eukaryota</taxon>
        <taxon>Metazoa</taxon>
        <taxon>Ecdysozoa</taxon>
        <taxon>Arthropoda</taxon>
        <taxon>Hexapoda</taxon>
        <taxon>Insecta</taxon>
        <taxon>Pterygota</taxon>
        <taxon>Neoptera</taxon>
        <taxon>Endopterygota</taxon>
        <taxon>Diptera</taxon>
        <taxon>Nematocera</taxon>
        <taxon>Sciaroidea</taxon>
        <taxon>Sciaridae</taxon>
        <taxon>Pseudolycoriella</taxon>
    </lineage>
</organism>
<dbReference type="PANTHER" id="PTHR45892:SF1">
    <property type="entry name" value="AMINOACYLASE-1"/>
    <property type="match status" value="1"/>
</dbReference>
<dbReference type="OrthoDB" id="3064516at2759"/>
<evidence type="ECO:0000256" key="8">
    <source>
        <dbReference type="ARBA" id="ARBA00029656"/>
    </source>
</evidence>
<keyword evidence="13" id="KW-1185">Reference proteome</keyword>
<dbReference type="FunFam" id="3.30.70.360:FF:000005">
    <property type="entry name" value="Putative Aminoacylase-1"/>
    <property type="match status" value="1"/>
</dbReference>
<dbReference type="InterPro" id="IPR010159">
    <property type="entry name" value="N-acyl_aa_amidohydrolase"/>
</dbReference>
<dbReference type="InterPro" id="IPR036264">
    <property type="entry name" value="Bact_exopeptidase_dim_dom"/>
</dbReference>
<evidence type="ECO:0000256" key="10">
    <source>
        <dbReference type="PIRSR" id="PIRSR036696-2"/>
    </source>
</evidence>
<dbReference type="PIRSF" id="PIRSF036696">
    <property type="entry name" value="ACY-1"/>
    <property type="match status" value="1"/>
</dbReference>
<dbReference type="InterPro" id="IPR052083">
    <property type="entry name" value="Aminoacylase-1_M20A"/>
</dbReference>
<evidence type="ECO:0000256" key="4">
    <source>
        <dbReference type="ARBA" id="ARBA00022490"/>
    </source>
</evidence>
<dbReference type="Pfam" id="PF01546">
    <property type="entry name" value="Peptidase_M20"/>
    <property type="match status" value="1"/>
</dbReference>
<evidence type="ECO:0000259" key="11">
    <source>
        <dbReference type="Pfam" id="PF07687"/>
    </source>
</evidence>
<feature type="domain" description="Peptidase M20 dimerisation" evidence="11">
    <location>
        <begin position="211"/>
        <end position="311"/>
    </location>
</feature>
<evidence type="ECO:0000256" key="6">
    <source>
        <dbReference type="ARBA" id="ARBA00022801"/>
    </source>
</evidence>
<gene>
    <name evidence="12" type="primary">Acy1a_1</name>
    <name evidence="12" type="ORF">Bhyg_07474</name>
</gene>
<dbReference type="GO" id="GO:0046872">
    <property type="term" value="F:metal ion binding"/>
    <property type="evidence" value="ECO:0007669"/>
    <property type="project" value="UniProtKB-KW"/>
</dbReference>
<feature type="binding site" evidence="10">
    <location>
        <position position="386"/>
    </location>
    <ligand>
        <name>Zn(2+)</name>
        <dbReference type="ChEBI" id="CHEBI:29105"/>
        <label>2</label>
    </ligand>
</feature>
<evidence type="ECO:0000256" key="3">
    <source>
        <dbReference type="ARBA" id="ARBA00011913"/>
    </source>
</evidence>
<dbReference type="FunFam" id="3.40.630.10:FF:000019">
    <property type="entry name" value="Aminoacylase 1"/>
    <property type="match status" value="1"/>
</dbReference>
<dbReference type="PANTHER" id="PTHR45892">
    <property type="entry name" value="AMINOACYLASE-1"/>
    <property type="match status" value="1"/>
</dbReference>
<feature type="binding site" evidence="10">
    <location>
        <position position="128"/>
    </location>
    <ligand>
        <name>Zn(2+)</name>
        <dbReference type="ChEBI" id="CHEBI:29105"/>
        <label>2</label>
    </ligand>
</feature>
<keyword evidence="7 10" id="KW-0862">Zinc</keyword>
<dbReference type="Gene3D" id="3.30.70.360">
    <property type="match status" value="1"/>
</dbReference>
<feature type="binding site" evidence="10">
    <location>
        <position position="163"/>
    </location>
    <ligand>
        <name>Zn(2+)</name>
        <dbReference type="ChEBI" id="CHEBI:29105"/>
        <label>2</label>
    </ligand>
</feature>
<dbReference type="InterPro" id="IPR002933">
    <property type="entry name" value="Peptidase_M20"/>
</dbReference>
<evidence type="ECO:0000256" key="7">
    <source>
        <dbReference type="ARBA" id="ARBA00022833"/>
    </source>
</evidence>
<protein>
    <recommendedName>
        <fullName evidence="3">N-acyl-aliphatic-L-amino acid amidohydrolase</fullName>
        <ecNumber evidence="3">3.5.1.14</ecNumber>
    </recommendedName>
    <alternativeName>
        <fullName evidence="8">N-acyl-L-amino-acid amidohydrolase</fullName>
    </alternativeName>
</protein>
<dbReference type="PROSITE" id="PS00759">
    <property type="entry name" value="ARGE_DAPE_CPG2_2"/>
    <property type="match status" value="1"/>
</dbReference>
<feature type="binding site" evidence="10">
    <location>
        <position position="128"/>
    </location>
    <ligand>
        <name>Zn(2+)</name>
        <dbReference type="ChEBI" id="CHEBI:29105"/>
        <label>1</label>
    </ligand>
</feature>
<dbReference type="Proteomes" id="UP001151699">
    <property type="component" value="Chromosome B"/>
</dbReference>
<evidence type="ECO:0000313" key="13">
    <source>
        <dbReference type="Proteomes" id="UP001151699"/>
    </source>
</evidence>
<keyword evidence="6" id="KW-0378">Hydrolase</keyword>
<comment type="similarity">
    <text evidence="2">Belongs to the peptidase M20A family.</text>
</comment>
<proteinExistence type="inferred from homology"/>
<dbReference type="GO" id="GO:0004046">
    <property type="term" value="F:aminoacylase activity"/>
    <property type="evidence" value="ECO:0007669"/>
    <property type="project" value="UniProtKB-EC"/>
</dbReference>
<sequence>MNVLLGDTTGQVPSLPPSSPWYGNQEIEILREYLRIPTVHPNINYEPCVTFLKKQATSLGLPVAVHYPVNAQNPVVVITWTGTQPSLPSIMLNSHTDVVPVYEQYWTHPPFAADVDSQGRIFARGTQDTKALGMIHLAGLRKLKLEGVQPKRTIHVTFTPDEELGGFNGMAGFVTSNAFKNMNVGYALDEGGVSSSNTIGIFYDERCPWQIEFTFNGATGHASLLLENTAGERLNYVVNKFMEMRKAEVNKAKSNVPLGKVTSINLTILQGGVQANVVPPQFKAVFDVRLSVDVNHATFENQINQWCQEAGGGITVNYIIKTPKAPASRTDSTNPLWSVIETTARDFNITVVPSILVGATDMRFLRKENISGFGFSPIINTPLLVHDNDEFVGATEYLNAITFFSKVLGNLFKI</sequence>
<dbReference type="EC" id="3.5.1.14" evidence="3"/>
<dbReference type="Gene3D" id="1.10.150.900">
    <property type="match status" value="1"/>
</dbReference>
<dbReference type="AlphaFoldDB" id="A0A9Q0S3E4"/>
<feature type="active site" evidence="9">
    <location>
        <position position="97"/>
    </location>
</feature>
<keyword evidence="4" id="KW-0963">Cytoplasm</keyword>
<dbReference type="Gene3D" id="3.40.630.10">
    <property type="entry name" value="Zn peptidases"/>
    <property type="match status" value="1"/>
</dbReference>
<evidence type="ECO:0000256" key="1">
    <source>
        <dbReference type="ARBA" id="ARBA00004496"/>
    </source>
</evidence>
<dbReference type="Pfam" id="PF07687">
    <property type="entry name" value="M20_dimer"/>
    <property type="match status" value="1"/>
</dbReference>
<evidence type="ECO:0000256" key="2">
    <source>
        <dbReference type="ARBA" id="ARBA00006247"/>
    </source>
</evidence>
<feature type="active site" description="Proton acceptor" evidence="9">
    <location>
        <position position="162"/>
    </location>
</feature>
<feature type="binding site" evidence="10">
    <location>
        <position position="95"/>
    </location>
    <ligand>
        <name>Zn(2+)</name>
        <dbReference type="ChEBI" id="CHEBI:29105"/>
        <label>1</label>
    </ligand>
</feature>
<dbReference type="GO" id="GO:0005737">
    <property type="term" value="C:cytoplasm"/>
    <property type="evidence" value="ECO:0007669"/>
    <property type="project" value="UniProtKB-SubCell"/>
</dbReference>
<evidence type="ECO:0000256" key="5">
    <source>
        <dbReference type="ARBA" id="ARBA00022723"/>
    </source>
</evidence>
<name>A0A9Q0S3E4_9DIPT</name>
<reference evidence="12" key="1">
    <citation type="submission" date="2022-07" db="EMBL/GenBank/DDBJ databases">
        <authorList>
            <person name="Trinca V."/>
            <person name="Uliana J.V.C."/>
            <person name="Torres T.T."/>
            <person name="Ward R.J."/>
            <person name="Monesi N."/>
        </authorList>
    </citation>
    <scope>NUCLEOTIDE SEQUENCE</scope>
    <source>
        <strain evidence="12">HSMRA1968</strain>
        <tissue evidence="12">Whole embryos</tissue>
    </source>
</reference>
<dbReference type="GO" id="GO:0006520">
    <property type="term" value="P:amino acid metabolic process"/>
    <property type="evidence" value="ECO:0007669"/>
    <property type="project" value="InterPro"/>
</dbReference>
<accession>A0A9Q0S3E4</accession>
<comment type="cofactor">
    <cofactor evidence="10">
        <name>Zn(2+)</name>
        <dbReference type="ChEBI" id="CHEBI:29105"/>
    </cofactor>
    <text evidence="10">Binds 2 Zn(2+) ions per subunit.</text>
</comment>
<dbReference type="NCBIfam" id="TIGR01880">
    <property type="entry name" value="Ac-peptdase-euk"/>
    <property type="match status" value="1"/>
</dbReference>
<feature type="binding site" evidence="10">
    <location>
        <position position="190"/>
    </location>
    <ligand>
        <name>Zn(2+)</name>
        <dbReference type="ChEBI" id="CHEBI:29105"/>
        <label>1</label>
    </ligand>
</feature>
<dbReference type="InterPro" id="IPR011650">
    <property type="entry name" value="Peptidase_M20_dimer"/>
</dbReference>
<dbReference type="InterPro" id="IPR001261">
    <property type="entry name" value="ArgE/DapE_CS"/>
</dbReference>
<dbReference type="SUPFAM" id="SSF53187">
    <property type="entry name" value="Zn-dependent exopeptidases"/>
    <property type="match status" value="1"/>
</dbReference>
<comment type="caution">
    <text evidence="12">The sequence shown here is derived from an EMBL/GenBank/DDBJ whole genome shotgun (WGS) entry which is preliminary data.</text>
</comment>
<evidence type="ECO:0000313" key="12">
    <source>
        <dbReference type="EMBL" id="KAJ6642523.1"/>
    </source>
</evidence>
<evidence type="ECO:0000256" key="9">
    <source>
        <dbReference type="PIRSR" id="PIRSR036696-1"/>
    </source>
</evidence>
<dbReference type="SUPFAM" id="SSF55031">
    <property type="entry name" value="Bacterial exopeptidase dimerisation domain"/>
    <property type="match status" value="1"/>
</dbReference>
<dbReference type="PROSITE" id="PS00758">
    <property type="entry name" value="ARGE_DAPE_CPG2_1"/>
    <property type="match status" value="1"/>
</dbReference>
<dbReference type="EMBL" id="WJQU01000002">
    <property type="protein sequence ID" value="KAJ6642523.1"/>
    <property type="molecule type" value="Genomic_DNA"/>
</dbReference>
<keyword evidence="5 10" id="KW-0479">Metal-binding</keyword>
<comment type="subcellular location">
    <subcellularLocation>
        <location evidence="1">Cytoplasm</location>
    </subcellularLocation>
</comment>